<evidence type="ECO:0000256" key="7">
    <source>
        <dbReference type="SAM" id="Phobius"/>
    </source>
</evidence>
<dbReference type="InParanoid" id="A0A3Q7H1A8"/>
<evidence type="ECO:0000256" key="3">
    <source>
        <dbReference type="ARBA" id="ARBA00022692"/>
    </source>
</evidence>
<evidence type="ECO:0000256" key="2">
    <source>
        <dbReference type="ARBA" id="ARBA00005982"/>
    </source>
</evidence>
<dbReference type="SUPFAM" id="SSF103473">
    <property type="entry name" value="MFS general substrate transporter"/>
    <property type="match status" value="1"/>
</dbReference>
<dbReference type="InterPro" id="IPR036259">
    <property type="entry name" value="MFS_trans_sf"/>
</dbReference>
<feature type="transmembrane region" description="Helical" evidence="7">
    <location>
        <begin position="119"/>
        <end position="138"/>
    </location>
</feature>
<keyword evidence="9" id="KW-1185">Reference proteome</keyword>
<evidence type="ECO:0000256" key="1">
    <source>
        <dbReference type="ARBA" id="ARBA00004141"/>
    </source>
</evidence>
<evidence type="ECO:0000256" key="6">
    <source>
        <dbReference type="ARBA" id="ARBA00044504"/>
    </source>
</evidence>
<evidence type="ECO:0000313" key="8">
    <source>
        <dbReference type="EnsemblPlants" id="Solyc06g071080.3.1"/>
    </source>
</evidence>
<feature type="transmembrane region" description="Helical" evidence="7">
    <location>
        <begin position="158"/>
        <end position="182"/>
    </location>
</feature>
<proteinExistence type="inferred from homology"/>
<reference evidence="8" key="1">
    <citation type="journal article" date="2012" name="Nature">
        <title>The tomato genome sequence provides insights into fleshy fruit evolution.</title>
        <authorList>
            <consortium name="Tomato Genome Consortium"/>
        </authorList>
    </citation>
    <scope>NUCLEOTIDE SEQUENCE [LARGE SCALE GENOMIC DNA]</scope>
    <source>
        <strain evidence="8">cv. Heinz 1706</strain>
    </source>
</reference>
<dbReference type="InterPro" id="IPR000109">
    <property type="entry name" value="POT_fam"/>
</dbReference>
<dbReference type="PANTHER" id="PTHR11654">
    <property type="entry name" value="OLIGOPEPTIDE TRANSPORTER-RELATED"/>
    <property type="match status" value="1"/>
</dbReference>
<dbReference type="GO" id="GO:0055085">
    <property type="term" value="P:transmembrane transport"/>
    <property type="evidence" value="ECO:0000318"/>
    <property type="project" value="GO_Central"/>
</dbReference>
<evidence type="ECO:0000256" key="4">
    <source>
        <dbReference type="ARBA" id="ARBA00022989"/>
    </source>
</evidence>
<sequence length="320" mass="35089">MEEIDREATKNEINYRGIRAMPFVIGNETFEKLGTIGSSSNLLVYLTSVFHLKSITATNIVNIFNGTCNFGTLLGAFLSDTLVGMLVLTLTAAVTKLHPPECGNQEPAPICVGPTPGQMIFLLVGFCLLVIGASGIRPCNLAFGADQFDPKTESGRRGISTILTIMRFLSCALFFVGTKIYVRLVPKGSPLSTVAQVLVAAIKKRHLQLPEQPCYSLFNHVPSNSLTSLLPYTDQFRFLSKAAVKTPEDQINSSDGSAVNPWRLCSIQQVEEVKCLLRVIPIWVAGTIYYVSVVQSQNYVIFQALQSDNQLGHNNFQHLS</sequence>
<dbReference type="GO" id="GO:0005886">
    <property type="term" value="C:plasma membrane"/>
    <property type="evidence" value="ECO:0000318"/>
    <property type="project" value="GO_Central"/>
</dbReference>
<keyword evidence="4 7" id="KW-1133">Transmembrane helix</keyword>
<accession>A0A3Q7H1A8</accession>
<reference evidence="8" key="2">
    <citation type="submission" date="2019-01" db="UniProtKB">
        <authorList>
            <consortium name="EnsemblPlants"/>
        </authorList>
    </citation>
    <scope>IDENTIFICATION</scope>
    <source>
        <strain evidence="8">cv. Heinz 1706</strain>
    </source>
</reference>
<comment type="similarity">
    <text evidence="6">Belongs to the major facilitator superfamily. Phosphate:H(+) symporter (TC 2.A.1.9) family.</text>
</comment>
<dbReference type="Pfam" id="PF00854">
    <property type="entry name" value="PTR2"/>
    <property type="match status" value="2"/>
</dbReference>
<dbReference type="GO" id="GO:0022857">
    <property type="term" value="F:transmembrane transporter activity"/>
    <property type="evidence" value="ECO:0000318"/>
    <property type="project" value="GO_Central"/>
</dbReference>
<dbReference type="AlphaFoldDB" id="A0A3Q7H1A8"/>
<organism evidence="8">
    <name type="scientific">Solanum lycopersicum</name>
    <name type="common">Tomato</name>
    <name type="synonym">Lycopersicon esculentum</name>
    <dbReference type="NCBI Taxonomy" id="4081"/>
    <lineage>
        <taxon>Eukaryota</taxon>
        <taxon>Viridiplantae</taxon>
        <taxon>Streptophyta</taxon>
        <taxon>Embryophyta</taxon>
        <taxon>Tracheophyta</taxon>
        <taxon>Spermatophyta</taxon>
        <taxon>Magnoliopsida</taxon>
        <taxon>eudicotyledons</taxon>
        <taxon>Gunneridae</taxon>
        <taxon>Pentapetalae</taxon>
        <taxon>asterids</taxon>
        <taxon>lamiids</taxon>
        <taxon>Solanales</taxon>
        <taxon>Solanaceae</taxon>
        <taxon>Solanoideae</taxon>
        <taxon>Solaneae</taxon>
        <taxon>Solanum</taxon>
        <taxon>Solanum subgen. Lycopersicon</taxon>
    </lineage>
</organism>
<dbReference type="Gramene" id="Solyc06g071080.3.1">
    <property type="protein sequence ID" value="Solyc06g071080.3.1"/>
    <property type="gene ID" value="Solyc06g071080.3"/>
</dbReference>
<dbReference type="Proteomes" id="UP000004994">
    <property type="component" value="Chromosome 6"/>
</dbReference>
<protein>
    <submittedName>
        <fullName evidence="8">Uncharacterized protein</fullName>
    </submittedName>
</protein>
<comment type="subcellular location">
    <subcellularLocation>
        <location evidence="1">Membrane</location>
        <topology evidence="1">Multi-pass membrane protein</topology>
    </subcellularLocation>
</comment>
<evidence type="ECO:0000313" key="9">
    <source>
        <dbReference type="Proteomes" id="UP000004994"/>
    </source>
</evidence>
<comment type="similarity">
    <text evidence="2">Belongs to the major facilitator superfamily. Proton-dependent oligopeptide transporter (POT/PTR) (TC 2.A.17) family.</text>
</comment>
<keyword evidence="5 7" id="KW-0472">Membrane</keyword>
<keyword evidence="3 7" id="KW-0812">Transmembrane</keyword>
<dbReference type="PaxDb" id="4081-Solyc06g071080.2.1"/>
<evidence type="ECO:0000256" key="5">
    <source>
        <dbReference type="ARBA" id="ARBA00023136"/>
    </source>
</evidence>
<dbReference type="EnsemblPlants" id="Solyc06g071080.3.1">
    <property type="protein sequence ID" value="Solyc06g071080.3.1"/>
    <property type="gene ID" value="Solyc06g071080.3"/>
</dbReference>
<dbReference type="OMA" id="FATIAMC"/>
<name>A0A3Q7H1A8_SOLLC</name>
<dbReference type="Gene3D" id="1.20.1250.20">
    <property type="entry name" value="MFS general substrate transporter like domains"/>
    <property type="match status" value="1"/>
</dbReference>